<accession>A0AAV7WR67</accession>
<dbReference type="Proteomes" id="UP001066276">
    <property type="component" value="Chromosome 1_1"/>
</dbReference>
<keyword evidence="2" id="KW-0812">Transmembrane</keyword>
<keyword evidence="2" id="KW-0472">Membrane</keyword>
<keyword evidence="4" id="KW-1185">Reference proteome</keyword>
<evidence type="ECO:0000313" key="3">
    <source>
        <dbReference type="EMBL" id="KAJ1215729.1"/>
    </source>
</evidence>
<dbReference type="AlphaFoldDB" id="A0AAV7WR67"/>
<reference evidence="3" key="1">
    <citation type="journal article" date="2022" name="bioRxiv">
        <title>Sequencing and chromosome-scale assembly of the giantPleurodeles waltlgenome.</title>
        <authorList>
            <person name="Brown T."/>
            <person name="Elewa A."/>
            <person name="Iarovenko S."/>
            <person name="Subramanian E."/>
            <person name="Araus A.J."/>
            <person name="Petzold A."/>
            <person name="Susuki M."/>
            <person name="Suzuki K.-i.T."/>
            <person name="Hayashi T."/>
            <person name="Toyoda A."/>
            <person name="Oliveira C."/>
            <person name="Osipova E."/>
            <person name="Leigh N.D."/>
            <person name="Simon A."/>
            <person name="Yun M.H."/>
        </authorList>
    </citation>
    <scope>NUCLEOTIDE SEQUENCE</scope>
    <source>
        <strain evidence="3">20211129_DDA</strain>
        <tissue evidence="3">Liver</tissue>
    </source>
</reference>
<comment type="caution">
    <text evidence="3">The sequence shown here is derived from an EMBL/GenBank/DDBJ whole genome shotgun (WGS) entry which is preliminary data.</text>
</comment>
<keyword evidence="2" id="KW-1133">Transmembrane helix</keyword>
<dbReference type="EMBL" id="JANPWB010000001">
    <property type="protein sequence ID" value="KAJ1215729.1"/>
    <property type="molecule type" value="Genomic_DNA"/>
</dbReference>
<protein>
    <submittedName>
        <fullName evidence="3">Uncharacterized protein</fullName>
    </submittedName>
</protein>
<evidence type="ECO:0000256" key="2">
    <source>
        <dbReference type="SAM" id="Phobius"/>
    </source>
</evidence>
<name>A0AAV7WR67_PLEWA</name>
<sequence length="80" mass="8816">MLPLGGRGLAAEENGRLRGKLCAPGWFRASAGELFFITNLLYALSVQRMKRARGAAGIRGSEQPLQQRQASDRAWPTTMR</sequence>
<feature type="transmembrane region" description="Helical" evidence="2">
    <location>
        <begin position="25"/>
        <end position="44"/>
    </location>
</feature>
<organism evidence="3 4">
    <name type="scientific">Pleurodeles waltl</name>
    <name type="common">Iberian ribbed newt</name>
    <dbReference type="NCBI Taxonomy" id="8319"/>
    <lineage>
        <taxon>Eukaryota</taxon>
        <taxon>Metazoa</taxon>
        <taxon>Chordata</taxon>
        <taxon>Craniata</taxon>
        <taxon>Vertebrata</taxon>
        <taxon>Euteleostomi</taxon>
        <taxon>Amphibia</taxon>
        <taxon>Batrachia</taxon>
        <taxon>Caudata</taxon>
        <taxon>Salamandroidea</taxon>
        <taxon>Salamandridae</taxon>
        <taxon>Pleurodelinae</taxon>
        <taxon>Pleurodeles</taxon>
    </lineage>
</organism>
<feature type="region of interest" description="Disordered" evidence="1">
    <location>
        <begin position="55"/>
        <end position="80"/>
    </location>
</feature>
<gene>
    <name evidence="3" type="ORF">NDU88_003337</name>
</gene>
<evidence type="ECO:0000313" key="4">
    <source>
        <dbReference type="Proteomes" id="UP001066276"/>
    </source>
</evidence>
<proteinExistence type="predicted"/>
<evidence type="ECO:0000256" key="1">
    <source>
        <dbReference type="SAM" id="MobiDB-lite"/>
    </source>
</evidence>